<accession>A0ABR8P8G0</accession>
<evidence type="ECO:0000313" key="3">
    <source>
        <dbReference type="Proteomes" id="UP000704341"/>
    </source>
</evidence>
<dbReference type="EMBL" id="QORN01000029">
    <property type="protein sequence ID" value="MBD5807006.1"/>
    <property type="molecule type" value="Genomic_DNA"/>
</dbReference>
<dbReference type="RefSeq" id="WP_191668299.1">
    <property type="nucleotide sequence ID" value="NZ_QORN01000029.1"/>
</dbReference>
<dbReference type="Pfam" id="PF01381">
    <property type="entry name" value="HTH_3"/>
    <property type="match status" value="1"/>
</dbReference>
<dbReference type="PROSITE" id="PS50943">
    <property type="entry name" value="HTH_CROC1"/>
    <property type="match status" value="1"/>
</dbReference>
<protein>
    <submittedName>
        <fullName evidence="2">Helix-turn-helix domain-containing protein</fullName>
    </submittedName>
</protein>
<name>A0ABR8P8G0_9LACO</name>
<evidence type="ECO:0000259" key="1">
    <source>
        <dbReference type="PROSITE" id="PS50943"/>
    </source>
</evidence>
<gene>
    <name evidence="2" type="ORF">DTK66_07855</name>
</gene>
<organism evidence="2 3">
    <name type="scientific">Limosilactobacillus walteri</name>
    <dbReference type="NCBI Taxonomy" id="2268022"/>
    <lineage>
        <taxon>Bacteria</taxon>
        <taxon>Bacillati</taxon>
        <taxon>Bacillota</taxon>
        <taxon>Bacilli</taxon>
        <taxon>Lactobacillales</taxon>
        <taxon>Lactobacillaceae</taxon>
        <taxon>Limosilactobacillus</taxon>
    </lineage>
</organism>
<dbReference type="Proteomes" id="UP000704341">
    <property type="component" value="Unassembled WGS sequence"/>
</dbReference>
<dbReference type="InterPro" id="IPR010982">
    <property type="entry name" value="Lambda_DNA-bd_dom_sf"/>
</dbReference>
<dbReference type="SMART" id="SM00530">
    <property type="entry name" value="HTH_XRE"/>
    <property type="match status" value="1"/>
</dbReference>
<dbReference type="SUPFAM" id="SSF47413">
    <property type="entry name" value="lambda repressor-like DNA-binding domains"/>
    <property type="match status" value="1"/>
</dbReference>
<keyword evidence="3" id="KW-1185">Reference proteome</keyword>
<proteinExistence type="predicted"/>
<feature type="domain" description="HTH cro/C1-type" evidence="1">
    <location>
        <begin position="20"/>
        <end position="76"/>
    </location>
</feature>
<evidence type="ECO:0000313" key="2">
    <source>
        <dbReference type="EMBL" id="MBD5807006.1"/>
    </source>
</evidence>
<dbReference type="Gene3D" id="1.10.260.40">
    <property type="entry name" value="lambda repressor-like DNA-binding domains"/>
    <property type="match status" value="1"/>
</dbReference>
<reference evidence="2 3" key="1">
    <citation type="submission" date="2018-07" db="EMBL/GenBank/DDBJ databases">
        <title>Phylogenomic Insights into understanding Host Adaptation of Lactobacillus reuteri by a novel species, Lactobacillus spp. M31.</title>
        <authorList>
            <person name="Sharma S."/>
            <person name="Patil P."/>
            <person name="Korpole S."/>
            <person name="Patil P.B."/>
        </authorList>
    </citation>
    <scope>NUCLEOTIDE SEQUENCE [LARGE SCALE GENOMIC DNA]</scope>
    <source>
        <strain evidence="2 3">M31</strain>
    </source>
</reference>
<dbReference type="CDD" id="cd00093">
    <property type="entry name" value="HTH_XRE"/>
    <property type="match status" value="1"/>
</dbReference>
<sequence>MKIFKVVICLCNRIALGSRIKAIRHKRGENQEQFGKHFTPPSNKGTVSRWESGISKPSAQRLREIAELGGVTVNFLLNGDATTVEETQKLLNKITNHPESTSIEEKKQLNSIQLELSQMLKLHDLNEKTKDSNIHNEQLNDFRAEMSVFFDGKLTYTQVEFLTLVVKLFNNLNLQDDSSSIQKFKDIIFHVNQIAEGNEPYDKKKDLAEIGDFLTKLSMSS</sequence>
<dbReference type="InterPro" id="IPR001387">
    <property type="entry name" value="Cro/C1-type_HTH"/>
</dbReference>
<comment type="caution">
    <text evidence="2">The sequence shown here is derived from an EMBL/GenBank/DDBJ whole genome shotgun (WGS) entry which is preliminary data.</text>
</comment>